<evidence type="ECO:0000313" key="7">
    <source>
        <dbReference type="Proteomes" id="UP000092932"/>
    </source>
</evidence>
<feature type="transmembrane region" description="Helical" evidence="4">
    <location>
        <begin position="301"/>
        <end position="324"/>
    </location>
</feature>
<dbReference type="PROSITE" id="PS50850">
    <property type="entry name" value="MFS"/>
    <property type="match status" value="1"/>
</dbReference>
<dbReference type="KEGG" id="ado:A6F68_00956"/>
<feature type="transmembrane region" description="Helical" evidence="4">
    <location>
        <begin position="392"/>
        <end position="414"/>
    </location>
</feature>
<evidence type="ECO:0000256" key="1">
    <source>
        <dbReference type="ARBA" id="ARBA00022692"/>
    </source>
</evidence>
<dbReference type="InterPro" id="IPR036259">
    <property type="entry name" value="MFS_trans_sf"/>
</dbReference>
<dbReference type="GO" id="GO:0022857">
    <property type="term" value="F:transmembrane transporter activity"/>
    <property type="evidence" value="ECO:0007669"/>
    <property type="project" value="InterPro"/>
</dbReference>
<feature type="transmembrane region" description="Helical" evidence="4">
    <location>
        <begin position="28"/>
        <end position="48"/>
    </location>
</feature>
<dbReference type="Pfam" id="PF07690">
    <property type="entry name" value="MFS_1"/>
    <property type="match status" value="1"/>
</dbReference>
<evidence type="ECO:0000256" key="4">
    <source>
        <dbReference type="SAM" id="Phobius"/>
    </source>
</evidence>
<dbReference type="SUPFAM" id="SSF103473">
    <property type="entry name" value="MFS general substrate transporter"/>
    <property type="match status" value="1"/>
</dbReference>
<name>A0A1B2ABK5_9SPHN</name>
<keyword evidence="3 4" id="KW-0472">Membrane</keyword>
<evidence type="ECO:0000259" key="5">
    <source>
        <dbReference type="PROSITE" id="PS50850"/>
    </source>
</evidence>
<keyword evidence="1 4" id="KW-0812">Transmembrane</keyword>
<organism evidence="6 7">
    <name type="scientific">Tsuneonella dongtanensis</name>
    <dbReference type="NCBI Taxonomy" id="692370"/>
    <lineage>
        <taxon>Bacteria</taxon>
        <taxon>Pseudomonadati</taxon>
        <taxon>Pseudomonadota</taxon>
        <taxon>Alphaproteobacteria</taxon>
        <taxon>Sphingomonadales</taxon>
        <taxon>Erythrobacteraceae</taxon>
        <taxon>Tsuneonella</taxon>
    </lineage>
</organism>
<feature type="domain" description="Major facilitator superfamily (MFS) profile" evidence="5">
    <location>
        <begin position="26"/>
        <end position="445"/>
    </location>
</feature>
<dbReference type="Gene3D" id="1.20.1250.20">
    <property type="entry name" value="MFS general substrate transporter like domains"/>
    <property type="match status" value="1"/>
</dbReference>
<dbReference type="RefSeq" id="WP_067676934.1">
    <property type="nucleotide sequence ID" value="NZ_CP016591.1"/>
</dbReference>
<sequence>MNRNETIPSPGPPPGEAPRKPISRERMALLFMVMLVTAAGNTAMQSVMPSIGTELGVADVWISLAYTWSALLWVICAPIWARRSDRRGRKAMMAVGLFGFISSFTLCGLMLWFGLNGWLAPLWCLLLFAASRSLYGGFGSAAPPAVQAYVASRTPRAERTQAMALIASSFGLGTVIGPALAPLLVFPATGLTGPFFAFAIAGVIVLVLLRATLPDDDPQFAARGDVVAAPFSAGSNSQRADREAEDDGISGDIPDLSWRDERLRPWLVAGLVGGHAQAAFLGIVGFFILDRLGLRADPGAGTGPIGLVLMCGAIATLLAQWGLIPMLKLGPKSSTLWGMAMAMAGIAIFAVSATLNTMALGMAIASMGFGLYRPGFTAGASLAVSRAEQGQVGGIVASLNGAAYIVAPALGVWLYGHHEVIGFVTICALCGIVFVHGWRALANDTAMEAPLDTGEQP</sequence>
<feature type="transmembrane region" description="Helical" evidence="4">
    <location>
        <begin position="60"/>
        <end position="81"/>
    </location>
</feature>
<keyword evidence="7" id="KW-1185">Reference proteome</keyword>
<dbReference type="PATRIC" id="fig|692370.5.peg.971"/>
<dbReference type="InterPro" id="IPR020846">
    <property type="entry name" value="MFS_dom"/>
</dbReference>
<evidence type="ECO:0000313" key="6">
    <source>
        <dbReference type="EMBL" id="ANY19481.1"/>
    </source>
</evidence>
<feature type="transmembrane region" description="Helical" evidence="4">
    <location>
        <begin position="266"/>
        <end position="289"/>
    </location>
</feature>
<keyword evidence="2 4" id="KW-1133">Transmembrane helix</keyword>
<accession>A0A1B2ABK5</accession>
<feature type="transmembrane region" description="Helical" evidence="4">
    <location>
        <begin position="162"/>
        <end position="185"/>
    </location>
</feature>
<dbReference type="PANTHER" id="PTHR23546">
    <property type="entry name" value="TRANSPORT PROTEIN"/>
    <property type="match status" value="1"/>
</dbReference>
<dbReference type="Proteomes" id="UP000092932">
    <property type="component" value="Chromosome"/>
</dbReference>
<feature type="transmembrane region" description="Helical" evidence="4">
    <location>
        <begin position="420"/>
        <end position="438"/>
    </location>
</feature>
<dbReference type="EMBL" id="CP016591">
    <property type="protein sequence ID" value="ANY19481.1"/>
    <property type="molecule type" value="Genomic_DNA"/>
</dbReference>
<dbReference type="STRING" id="692370.A6F68_00956"/>
<gene>
    <name evidence="6" type="primary">mdtG</name>
    <name evidence="6" type="ORF">A6F68_00956</name>
</gene>
<dbReference type="PANTHER" id="PTHR23546:SF1">
    <property type="entry name" value="MEMBRANE PROTEIN"/>
    <property type="match status" value="1"/>
</dbReference>
<feature type="transmembrane region" description="Helical" evidence="4">
    <location>
        <begin position="93"/>
        <end position="114"/>
    </location>
</feature>
<dbReference type="AlphaFoldDB" id="A0A1B2ABK5"/>
<reference evidence="6 7" key="1">
    <citation type="submission" date="2016-07" db="EMBL/GenBank/DDBJ databases">
        <title>Complete genome sequence of Altererythrobacter dongtanensis KCTC 22672, a type strain with esterase isolated from tidal flat.</title>
        <authorList>
            <person name="Cheng H."/>
            <person name="Wu Y.-H."/>
            <person name="Zhou P."/>
            <person name="Huo Y.-Y."/>
            <person name="Wang C.-S."/>
            <person name="Xu X.-W."/>
        </authorList>
    </citation>
    <scope>NUCLEOTIDE SEQUENCE [LARGE SCALE GENOMIC DNA]</scope>
    <source>
        <strain evidence="6 7">KCTC 22672</strain>
    </source>
</reference>
<evidence type="ECO:0000256" key="3">
    <source>
        <dbReference type="ARBA" id="ARBA00023136"/>
    </source>
</evidence>
<protein>
    <submittedName>
        <fullName evidence="6">Multidrug resistance protein MdtG</fullName>
    </submittedName>
</protein>
<feature type="transmembrane region" description="Helical" evidence="4">
    <location>
        <begin position="191"/>
        <end position="213"/>
    </location>
</feature>
<proteinExistence type="predicted"/>
<feature type="transmembrane region" description="Helical" evidence="4">
    <location>
        <begin position="120"/>
        <end position="141"/>
    </location>
</feature>
<evidence type="ECO:0000256" key="2">
    <source>
        <dbReference type="ARBA" id="ARBA00022989"/>
    </source>
</evidence>
<dbReference type="InterPro" id="IPR011701">
    <property type="entry name" value="MFS"/>
</dbReference>
<dbReference type="CDD" id="cd17330">
    <property type="entry name" value="MFS_SLC46_TetA_like"/>
    <property type="match status" value="1"/>
</dbReference>